<dbReference type="InterPro" id="IPR011598">
    <property type="entry name" value="bHLH_dom"/>
</dbReference>
<dbReference type="SUPFAM" id="SSF47459">
    <property type="entry name" value="HLH, helix-loop-helix DNA-binding domain"/>
    <property type="match status" value="1"/>
</dbReference>
<dbReference type="InterPro" id="IPR036638">
    <property type="entry name" value="HLH_DNA-bd_sf"/>
</dbReference>
<keyword evidence="5" id="KW-0539">Nucleus</keyword>
<evidence type="ECO:0000256" key="1">
    <source>
        <dbReference type="ARBA" id="ARBA00004123"/>
    </source>
</evidence>
<dbReference type="STRING" id="1314790.A0A1Y1Z8N2"/>
<feature type="coiled-coil region" evidence="6">
    <location>
        <begin position="205"/>
        <end position="239"/>
    </location>
</feature>
<dbReference type="CDD" id="cd11405">
    <property type="entry name" value="bHLHzip_MLXIP_like"/>
    <property type="match status" value="1"/>
</dbReference>
<keyword evidence="4" id="KW-0804">Transcription</keyword>
<feature type="compositionally biased region" description="Basic and acidic residues" evidence="7">
    <location>
        <begin position="162"/>
        <end position="175"/>
    </location>
</feature>
<evidence type="ECO:0000256" key="4">
    <source>
        <dbReference type="ARBA" id="ARBA00023163"/>
    </source>
</evidence>
<dbReference type="EMBL" id="MCFE01000015">
    <property type="protein sequence ID" value="ORY06613.1"/>
    <property type="molecule type" value="Genomic_DNA"/>
</dbReference>
<dbReference type="AlphaFoldDB" id="A0A1Y1Z8N2"/>
<keyword evidence="2" id="KW-0805">Transcription regulation</keyword>
<dbReference type="Pfam" id="PF00010">
    <property type="entry name" value="HLH"/>
    <property type="match status" value="1"/>
</dbReference>
<evidence type="ECO:0000256" key="2">
    <source>
        <dbReference type="ARBA" id="ARBA00023015"/>
    </source>
</evidence>
<dbReference type="InterPro" id="IPR052207">
    <property type="entry name" value="Max-like/E-box_TFs"/>
</dbReference>
<feature type="domain" description="BHLH" evidence="8">
    <location>
        <begin position="164"/>
        <end position="215"/>
    </location>
</feature>
<gene>
    <name evidence="9" type="ORF">K493DRAFT_274227</name>
</gene>
<evidence type="ECO:0000256" key="6">
    <source>
        <dbReference type="SAM" id="Coils"/>
    </source>
</evidence>
<sequence length="247" mass="27425">MHRGDVSKKAPIARETLDSVSVQDTPPPDTTFQEPSHQATPLLDKQEQKTFEDFLKQFEGSNEDLFKQQLTRVPLPDKAAADAAHGGPDQLDAYHLTEPRPTMDTPSSESKDQPNTKAKTKDPGASRSRKRKSTTNNGEGATKADPKTPGRGKKGAQELLTEEEKKANHIASEQKRRQNIRLGFEQLVEIVPTLSQCHRSESAILQKSVEYIKQLLSQKQELQQRIQELANSLGESLDDSSSSDDNT</sequence>
<organism evidence="9 10">
    <name type="scientific">Basidiobolus meristosporus CBS 931.73</name>
    <dbReference type="NCBI Taxonomy" id="1314790"/>
    <lineage>
        <taxon>Eukaryota</taxon>
        <taxon>Fungi</taxon>
        <taxon>Fungi incertae sedis</taxon>
        <taxon>Zoopagomycota</taxon>
        <taxon>Entomophthoromycotina</taxon>
        <taxon>Basidiobolomycetes</taxon>
        <taxon>Basidiobolales</taxon>
        <taxon>Basidiobolaceae</taxon>
        <taxon>Basidiobolus</taxon>
    </lineage>
</organism>
<dbReference type="OrthoDB" id="5778525at2759"/>
<dbReference type="PANTHER" id="PTHR15741">
    <property type="entry name" value="BASIC HELIX-LOOP-HELIX ZIP TRANSCRIPTION FACTOR"/>
    <property type="match status" value="1"/>
</dbReference>
<protein>
    <recommendedName>
        <fullName evidence="8">BHLH domain-containing protein</fullName>
    </recommendedName>
</protein>
<evidence type="ECO:0000259" key="8">
    <source>
        <dbReference type="PROSITE" id="PS50888"/>
    </source>
</evidence>
<dbReference type="PROSITE" id="PS50888">
    <property type="entry name" value="BHLH"/>
    <property type="match status" value="1"/>
</dbReference>
<dbReference type="SMART" id="SM00353">
    <property type="entry name" value="HLH"/>
    <property type="match status" value="1"/>
</dbReference>
<dbReference type="InParanoid" id="A0A1Y1Z8N2"/>
<name>A0A1Y1Z8N2_9FUNG</name>
<dbReference type="Proteomes" id="UP000193498">
    <property type="component" value="Unassembled WGS sequence"/>
</dbReference>
<keyword evidence="10" id="KW-1185">Reference proteome</keyword>
<dbReference type="GO" id="GO:0000981">
    <property type="term" value="F:DNA-binding transcription factor activity, RNA polymerase II-specific"/>
    <property type="evidence" value="ECO:0007669"/>
    <property type="project" value="TreeGrafter"/>
</dbReference>
<feature type="compositionally biased region" description="Basic and acidic residues" evidence="7">
    <location>
        <begin position="109"/>
        <end position="124"/>
    </location>
</feature>
<dbReference type="Gene3D" id="4.10.280.10">
    <property type="entry name" value="Helix-loop-helix DNA-binding domain"/>
    <property type="match status" value="1"/>
</dbReference>
<reference evidence="9 10" key="1">
    <citation type="submission" date="2016-07" db="EMBL/GenBank/DDBJ databases">
        <title>Pervasive Adenine N6-methylation of Active Genes in Fungi.</title>
        <authorList>
            <consortium name="DOE Joint Genome Institute"/>
            <person name="Mondo S.J."/>
            <person name="Dannebaum R.O."/>
            <person name="Kuo R.C."/>
            <person name="Labutti K."/>
            <person name="Haridas S."/>
            <person name="Kuo A."/>
            <person name="Salamov A."/>
            <person name="Ahrendt S.R."/>
            <person name="Lipzen A."/>
            <person name="Sullivan W."/>
            <person name="Andreopoulos W.B."/>
            <person name="Clum A."/>
            <person name="Lindquist E."/>
            <person name="Daum C."/>
            <person name="Ramamoorthy G.K."/>
            <person name="Gryganskyi A."/>
            <person name="Culley D."/>
            <person name="Magnuson J.K."/>
            <person name="James T.Y."/>
            <person name="O'Malley M.A."/>
            <person name="Stajich J.E."/>
            <person name="Spatafora J.W."/>
            <person name="Visel A."/>
            <person name="Grigoriev I.V."/>
        </authorList>
    </citation>
    <scope>NUCLEOTIDE SEQUENCE [LARGE SCALE GENOMIC DNA]</scope>
    <source>
        <strain evidence="9 10">CBS 931.73</strain>
    </source>
</reference>
<dbReference type="PANTHER" id="PTHR15741:SF27">
    <property type="entry name" value="TRANSCRIPTION FACTOR AP-4"/>
    <property type="match status" value="1"/>
</dbReference>
<feature type="region of interest" description="Disordered" evidence="7">
    <location>
        <begin position="1"/>
        <end position="45"/>
    </location>
</feature>
<keyword evidence="6" id="KW-0175">Coiled coil</keyword>
<evidence type="ECO:0000256" key="5">
    <source>
        <dbReference type="ARBA" id="ARBA00023242"/>
    </source>
</evidence>
<comment type="subcellular location">
    <subcellularLocation>
        <location evidence="1">Nucleus</location>
    </subcellularLocation>
</comment>
<accession>A0A1Y1Z8N2</accession>
<evidence type="ECO:0000313" key="10">
    <source>
        <dbReference type="Proteomes" id="UP000193498"/>
    </source>
</evidence>
<evidence type="ECO:0000256" key="3">
    <source>
        <dbReference type="ARBA" id="ARBA00023125"/>
    </source>
</evidence>
<evidence type="ECO:0000256" key="7">
    <source>
        <dbReference type="SAM" id="MobiDB-lite"/>
    </source>
</evidence>
<dbReference type="GO" id="GO:0005634">
    <property type="term" value="C:nucleus"/>
    <property type="evidence" value="ECO:0007669"/>
    <property type="project" value="UniProtKB-SubCell"/>
</dbReference>
<proteinExistence type="predicted"/>
<keyword evidence="3" id="KW-0238">DNA-binding</keyword>
<comment type="caution">
    <text evidence="9">The sequence shown here is derived from an EMBL/GenBank/DDBJ whole genome shotgun (WGS) entry which is preliminary data.</text>
</comment>
<dbReference type="GO" id="GO:0046983">
    <property type="term" value="F:protein dimerization activity"/>
    <property type="evidence" value="ECO:0007669"/>
    <property type="project" value="InterPro"/>
</dbReference>
<evidence type="ECO:0000313" key="9">
    <source>
        <dbReference type="EMBL" id="ORY06613.1"/>
    </source>
</evidence>
<feature type="region of interest" description="Disordered" evidence="7">
    <location>
        <begin position="67"/>
        <end position="175"/>
    </location>
</feature>
<dbReference type="GO" id="GO:0000978">
    <property type="term" value="F:RNA polymerase II cis-regulatory region sequence-specific DNA binding"/>
    <property type="evidence" value="ECO:0007669"/>
    <property type="project" value="TreeGrafter"/>
</dbReference>
<feature type="compositionally biased region" description="Polar residues" evidence="7">
    <location>
        <begin position="18"/>
        <end position="39"/>
    </location>
</feature>